<dbReference type="PANTHER" id="PTHR47387:SF1">
    <property type="entry name" value="NECTIN-2"/>
    <property type="match status" value="1"/>
</dbReference>
<evidence type="ECO:0000256" key="5">
    <source>
        <dbReference type="ARBA" id="ARBA00022692"/>
    </source>
</evidence>
<reference evidence="21" key="1">
    <citation type="submission" date="2021-01" db="EMBL/GenBank/DDBJ databases">
        <authorList>
            <person name="Zahm M."/>
            <person name="Roques C."/>
            <person name="Cabau C."/>
            <person name="Klopp C."/>
            <person name="Donnadieu C."/>
            <person name="Jouanno E."/>
            <person name="Lampietro C."/>
            <person name="Louis A."/>
            <person name="Herpin A."/>
            <person name="Echchiki A."/>
            <person name="Berthelot C."/>
            <person name="Parey E."/>
            <person name="Roest-Crollius H."/>
            <person name="Braasch I."/>
            <person name="Postlethwait J."/>
            <person name="Bobe J."/>
            <person name="Montfort J."/>
            <person name="Bouchez O."/>
            <person name="Begum T."/>
            <person name="Mejri S."/>
            <person name="Adams A."/>
            <person name="Chen W.-J."/>
            <person name="Guiguen Y."/>
        </authorList>
    </citation>
    <scope>NUCLEOTIDE SEQUENCE</scope>
    <source>
        <tissue evidence="21">Blood</tissue>
    </source>
</reference>
<keyword evidence="11 19" id="KW-0472">Membrane</keyword>
<feature type="domain" description="Ig-like" evidence="20">
    <location>
        <begin position="149"/>
        <end position="242"/>
    </location>
</feature>
<evidence type="ECO:0000256" key="11">
    <source>
        <dbReference type="ARBA" id="ARBA00023136"/>
    </source>
</evidence>
<evidence type="ECO:0000256" key="2">
    <source>
        <dbReference type="ARBA" id="ARBA00004536"/>
    </source>
</evidence>
<dbReference type="OrthoDB" id="6413693at2759"/>
<feature type="compositionally biased region" description="Polar residues" evidence="18">
    <location>
        <begin position="453"/>
        <end position="467"/>
    </location>
</feature>
<dbReference type="EMBL" id="JAERUA010000003">
    <property type="protein sequence ID" value="KAI1901950.1"/>
    <property type="molecule type" value="Genomic_DNA"/>
</dbReference>
<dbReference type="GO" id="GO:0005912">
    <property type="term" value="C:adherens junction"/>
    <property type="evidence" value="ECO:0007669"/>
    <property type="project" value="UniProtKB-SubCell"/>
</dbReference>
<dbReference type="PANTHER" id="PTHR47387">
    <property type="entry name" value="NECTIN-2"/>
    <property type="match status" value="1"/>
</dbReference>
<evidence type="ECO:0000256" key="17">
    <source>
        <dbReference type="ARBA" id="ARBA00082570"/>
    </source>
</evidence>
<dbReference type="InterPro" id="IPR007110">
    <property type="entry name" value="Ig-like_dom"/>
</dbReference>
<evidence type="ECO:0000256" key="15">
    <source>
        <dbReference type="ARBA" id="ARBA00058274"/>
    </source>
</evidence>
<organism evidence="21 22">
    <name type="scientific">Albula goreensis</name>
    <dbReference type="NCBI Taxonomy" id="1534307"/>
    <lineage>
        <taxon>Eukaryota</taxon>
        <taxon>Metazoa</taxon>
        <taxon>Chordata</taxon>
        <taxon>Craniata</taxon>
        <taxon>Vertebrata</taxon>
        <taxon>Euteleostomi</taxon>
        <taxon>Actinopterygii</taxon>
        <taxon>Neopterygii</taxon>
        <taxon>Teleostei</taxon>
        <taxon>Albuliformes</taxon>
        <taxon>Albulidae</taxon>
        <taxon>Albula</taxon>
    </lineage>
</organism>
<evidence type="ECO:0000256" key="8">
    <source>
        <dbReference type="ARBA" id="ARBA00022889"/>
    </source>
</evidence>
<feature type="domain" description="Ig-like" evidence="20">
    <location>
        <begin position="33"/>
        <end position="144"/>
    </location>
</feature>
<name>A0A8T3DZV1_9TELE</name>
<evidence type="ECO:0000256" key="6">
    <source>
        <dbReference type="ARBA" id="ARBA00022729"/>
    </source>
</evidence>
<dbReference type="GO" id="GO:0005886">
    <property type="term" value="C:plasma membrane"/>
    <property type="evidence" value="ECO:0007669"/>
    <property type="project" value="UniProtKB-SubCell"/>
</dbReference>
<evidence type="ECO:0000256" key="4">
    <source>
        <dbReference type="ARBA" id="ARBA00022475"/>
    </source>
</evidence>
<comment type="caution">
    <text evidence="21">The sequence shown here is derived from an EMBL/GenBank/DDBJ whole genome shotgun (WGS) entry which is preliminary data.</text>
</comment>
<keyword evidence="12" id="KW-1015">Disulfide bond</keyword>
<evidence type="ECO:0000256" key="10">
    <source>
        <dbReference type="ARBA" id="ARBA00022989"/>
    </source>
</evidence>
<gene>
    <name evidence="21" type="ORF">AGOR_G00039700</name>
</gene>
<keyword evidence="10 19" id="KW-1133">Transmembrane helix</keyword>
<evidence type="ECO:0000256" key="9">
    <source>
        <dbReference type="ARBA" id="ARBA00022949"/>
    </source>
</evidence>
<evidence type="ECO:0000256" key="12">
    <source>
        <dbReference type="ARBA" id="ARBA00023157"/>
    </source>
</evidence>
<dbReference type="Proteomes" id="UP000829720">
    <property type="component" value="Unassembled WGS sequence"/>
</dbReference>
<accession>A0A8T3DZV1</accession>
<evidence type="ECO:0000256" key="14">
    <source>
        <dbReference type="ARBA" id="ARBA00023319"/>
    </source>
</evidence>
<comment type="similarity">
    <text evidence="3">Belongs to the nectin family.</text>
</comment>
<keyword evidence="8" id="KW-0130">Cell adhesion</keyword>
<dbReference type="SUPFAM" id="SSF48726">
    <property type="entry name" value="Immunoglobulin"/>
    <property type="match status" value="3"/>
</dbReference>
<dbReference type="InterPro" id="IPR036179">
    <property type="entry name" value="Ig-like_dom_sf"/>
</dbReference>
<proteinExistence type="inferred from homology"/>
<keyword evidence="9" id="KW-0965">Cell junction</keyword>
<dbReference type="GO" id="GO:0007155">
    <property type="term" value="P:cell adhesion"/>
    <property type="evidence" value="ECO:0007669"/>
    <property type="project" value="UniProtKB-KW"/>
</dbReference>
<feature type="transmembrane region" description="Helical" evidence="19">
    <location>
        <begin position="340"/>
        <end position="366"/>
    </location>
</feature>
<evidence type="ECO:0000256" key="1">
    <source>
        <dbReference type="ARBA" id="ARBA00004251"/>
    </source>
</evidence>
<dbReference type="InterPro" id="IPR013783">
    <property type="entry name" value="Ig-like_fold"/>
</dbReference>
<keyword evidence="7" id="KW-0677">Repeat</keyword>
<keyword evidence="6" id="KW-0732">Signal</keyword>
<keyword evidence="4" id="KW-1003">Cell membrane</keyword>
<comment type="subunit">
    <text evidence="16">Cis- and trans-homodimer. Can form trans-heterodimers.</text>
</comment>
<dbReference type="FunFam" id="2.60.40.10:FF:000298">
    <property type="entry name" value="Nectin cell adhesion molecule 3"/>
    <property type="match status" value="1"/>
</dbReference>
<keyword evidence="14" id="KW-0393">Immunoglobulin domain</keyword>
<dbReference type="FunFam" id="2.60.40.10:FF:000304">
    <property type="entry name" value="Nectin cell adhesion molecule 1"/>
    <property type="match status" value="1"/>
</dbReference>
<dbReference type="InterPro" id="IPR013162">
    <property type="entry name" value="CD80_C2-set"/>
</dbReference>
<dbReference type="InterPro" id="IPR052659">
    <property type="entry name" value="Nectin/PVR"/>
</dbReference>
<dbReference type="InterPro" id="IPR003599">
    <property type="entry name" value="Ig_sub"/>
</dbReference>
<evidence type="ECO:0000256" key="3">
    <source>
        <dbReference type="ARBA" id="ARBA00007810"/>
    </source>
</evidence>
<dbReference type="Pfam" id="PF07686">
    <property type="entry name" value="V-set"/>
    <property type="match status" value="1"/>
</dbReference>
<dbReference type="SMART" id="SM00409">
    <property type="entry name" value="IG"/>
    <property type="match status" value="2"/>
</dbReference>
<feature type="compositionally biased region" description="Polar residues" evidence="18">
    <location>
        <begin position="474"/>
        <end position="498"/>
    </location>
</feature>
<evidence type="ECO:0000256" key="16">
    <source>
        <dbReference type="ARBA" id="ARBA00062858"/>
    </source>
</evidence>
<evidence type="ECO:0000256" key="7">
    <source>
        <dbReference type="ARBA" id="ARBA00022737"/>
    </source>
</evidence>
<protein>
    <recommendedName>
        <fullName evidence="17">Nectin cell adhesion molecule 3</fullName>
    </recommendedName>
</protein>
<dbReference type="AlphaFoldDB" id="A0A8T3DZV1"/>
<feature type="region of interest" description="Disordered" evidence="18">
    <location>
        <begin position="431"/>
        <end position="498"/>
    </location>
</feature>
<dbReference type="SMART" id="SM00406">
    <property type="entry name" value="IGv"/>
    <property type="match status" value="1"/>
</dbReference>
<comment type="subcellular location">
    <subcellularLocation>
        <location evidence="2">Cell junction</location>
        <location evidence="2">Adherens junction</location>
    </subcellularLocation>
    <subcellularLocation>
        <location evidence="1">Cell membrane</location>
        <topology evidence="1">Single-pass type I membrane protein</topology>
    </subcellularLocation>
</comment>
<comment type="function">
    <text evidence="15">Cell adhesion molecule that promotes cell-cell contacts and plays important roles in the development of the nervous system. Acts by forming homophilic or heterophilic trans-dimers.</text>
</comment>
<sequence>MASDYAGKCLDFRKSYGLSIVLIHMIIRGTEGQHVKVEPEVESYPGQMVNLRCQFSSSEGIRLTQVSWIWEPKEGQRENIAVFHPQFGESYPDSALKGRVKFVQVSLESPSITISDVRMSDEGKYICEYATYPSGNEQGTTSLIMLAKPKNTASAVTVTEGMYPVVVALCESADGRPEAEISWKTDLVGNGTVTSKMGIENTVTVVSTYSLIPTAKDDGKDITCVVSHRTQEQPQILPIKLSIEYLPKVRIEGYNTDWYIGRTNAVLTCVANGNPEPTNITWKAFPGPMPDTVIIRENTLTVLKVDEAVNITFVCEAQNRLGTSMDQVSAFVMEKPKVDAVISIIIGVVIGVLLLLVIIAAAIFMIHKWRQDVENRDGPPKYKSPPPTKNDGSTEMLNKSQDLVTVPEPPHMDHKYYETTGEPVTDLDANDEENGYTVGTATGCSESAKGPGSDSQSETLPPYSNSGVCEVTHNGAQDSGTLSPTTHGGSFVSSAMYV</sequence>
<dbReference type="InterPro" id="IPR013106">
    <property type="entry name" value="Ig_V-set"/>
</dbReference>
<dbReference type="Gene3D" id="2.60.40.10">
    <property type="entry name" value="Immunoglobulins"/>
    <property type="match status" value="3"/>
</dbReference>
<evidence type="ECO:0000313" key="22">
    <source>
        <dbReference type="Proteomes" id="UP000829720"/>
    </source>
</evidence>
<evidence type="ECO:0000256" key="19">
    <source>
        <dbReference type="SAM" id="Phobius"/>
    </source>
</evidence>
<evidence type="ECO:0000256" key="18">
    <source>
        <dbReference type="SAM" id="MobiDB-lite"/>
    </source>
</evidence>
<evidence type="ECO:0000313" key="21">
    <source>
        <dbReference type="EMBL" id="KAI1901950.1"/>
    </source>
</evidence>
<keyword evidence="13" id="KW-0325">Glycoprotein</keyword>
<dbReference type="PROSITE" id="PS50835">
    <property type="entry name" value="IG_LIKE"/>
    <property type="match status" value="3"/>
</dbReference>
<keyword evidence="22" id="KW-1185">Reference proteome</keyword>
<evidence type="ECO:0000259" key="20">
    <source>
        <dbReference type="PROSITE" id="PS50835"/>
    </source>
</evidence>
<dbReference type="Pfam" id="PF08205">
    <property type="entry name" value="C2-set_2"/>
    <property type="match status" value="1"/>
</dbReference>
<feature type="domain" description="Ig-like" evidence="20">
    <location>
        <begin position="247"/>
        <end position="329"/>
    </location>
</feature>
<feature type="region of interest" description="Disordered" evidence="18">
    <location>
        <begin position="374"/>
        <end position="395"/>
    </location>
</feature>
<keyword evidence="5 19" id="KW-0812">Transmembrane</keyword>
<evidence type="ECO:0000256" key="13">
    <source>
        <dbReference type="ARBA" id="ARBA00023180"/>
    </source>
</evidence>